<evidence type="ECO:0000313" key="2">
    <source>
        <dbReference type="Proteomes" id="UP000711996"/>
    </source>
</evidence>
<gene>
    <name evidence="1" type="ORF">CGCSCA2_v014516</name>
</gene>
<proteinExistence type="predicted"/>
<dbReference type="AlphaFoldDB" id="A0A9P5BL27"/>
<dbReference type="InterPro" id="IPR032675">
    <property type="entry name" value="LRR_dom_sf"/>
</dbReference>
<protein>
    <recommendedName>
        <fullName evidence="3">F-box domain-containing protein</fullName>
    </recommendedName>
</protein>
<evidence type="ECO:0000313" key="1">
    <source>
        <dbReference type="EMBL" id="KAF4842558.1"/>
    </source>
</evidence>
<accession>A0A9P5BL27</accession>
<keyword evidence="2" id="KW-1185">Reference proteome</keyword>
<organism evidence="1 2">
    <name type="scientific">Colletotrichum siamense</name>
    <name type="common">Anthracnose fungus</name>
    <dbReference type="NCBI Taxonomy" id="690259"/>
    <lineage>
        <taxon>Eukaryota</taxon>
        <taxon>Fungi</taxon>
        <taxon>Dikarya</taxon>
        <taxon>Ascomycota</taxon>
        <taxon>Pezizomycotina</taxon>
        <taxon>Sordariomycetes</taxon>
        <taxon>Hypocreomycetidae</taxon>
        <taxon>Glomerellales</taxon>
        <taxon>Glomerellaceae</taxon>
        <taxon>Colletotrichum</taxon>
        <taxon>Colletotrichum gloeosporioides species complex</taxon>
    </lineage>
</organism>
<reference evidence="1" key="1">
    <citation type="submission" date="2019-06" db="EMBL/GenBank/DDBJ databases">
        <authorList>
            <person name="Gan P."/>
            <person name="Shirasu K."/>
        </authorList>
    </citation>
    <scope>NUCLEOTIDE SEQUENCE [LARGE SCALE GENOMIC DNA]</scope>
    <source>
        <strain evidence="1">CAD2</strain>
    </source>
</reference>
<evidence type="ECO:0008006" key="3">
    <source>
        <dbReference type="Google" id="ProtNLM"/>
    </source>
</evidence>
<dbReference type="SUPFAM" id="SSF52047">
    <property type="entry name" value="RNI-like"/>
    <property type="match status" value="1"/>
</dbReference>
<name>A0A9P5BL27_COLSI</name>
<sequence length="651" mass="73676">MFHHDILSMMMGKLSGGPDLFGKETGARLPLLFTKVMEARPAASQSLLFRLPPEILGDIMDLIADDKPSLASLALVNSDCRQLARSCQFAVVTFDYSPASHQLAKLLSTEAVSKSPQSRGRIGPCIRRVKVASDPGWLSGFHKELHDSVWGADRGEITDAKREYTGALRKRAELDYLTDHQIPILLGIGAMPNLEAISWLDGLCQSPFLFVALAGSSVQHIKFHGAVSEGLLEILDQLPAHSFQQVRCLDLRLDICRESQHKPKEFTIKDCDVDTANAPDDGDSCPERKPESDCDVIAALIKRCEQSLETLVLERMFPMDKTEERLSLSSQDINLRSLRTLDLSDCDRVDLTASRVMLCPSLRHLSMPWEWDESFFSCETLRNLETLVIPFLKETPRKPSTVGPLMKFLNRHPHIKKLFLGLGTDTFIDNRLLPCLSNGNWVNLNSLSLTWDGPGVEESTRPHIARVSGPALAAIGSLDSLEQLSLTAGVTSGWRRQWLIDHDVVRESLKGLTRLKRLAISRDTYPVPFDVAEPEYYYEMRIVDPEDLELAEKRSWINELEPIDVNEAHEIWEYAHRYKMFKQAEKYAEVILTLEWVYCGEWPMEFFDGPVYEDGSWDGQTTRKVAWPLARARDSCWSYLRQTFGMGHEED</sequence>
<dbReference type="OrthoDB" id="3257981at2759"/>
<dbReference type="Proteomes" id="UP000711996">
    <property type="component" value="Unassembled WGS sequence"/>
</dbReference>
<dbReference type="EMBL" id="QPMT01000091">
    <property type="protein sequence ID" value="KAF4842558.1"/>
    <property type="molecule type" value="Genomic_DNA"/>
</dbReference>
<comment type="caution">
    <text evidence="1">The sequence shown here is derived from an EMBL/GenBank/DDBJ whole genome shotgun (WGS) entry which is preliminary data.</text>
</comment>
<dbReference type="Gene3D" id="3.80.10.10">
    <property type="entry name" value="Ribonuclease Inhibitor"/>
    <property type="match status" value="1"/>
</dbReference>